<sequence>MGGRWEDFKPIFVNHFVLHYSVHDIVKLFYKKCSICRVSNDDRRSGNTLSCCLNLRLIYILLLRANLIGGKHKFFVFSDVSFIPERICGSGSAKGTTGSDSYQKERIRRIGIEFTDSTE</sequence>
<dbReference type="EMBL" id="BGPR01202611">
    <property type="protein sequence ID" value="GBN21956.1"/>
    <property type="molecule type" value="Genomic_DNA"/>
</dbReference>
<gene>
    <name evidence="1" type="ORF">AVEN_108188_1</name>
</gene>
<evidence type="ECO:0000313" key="1">
    <source>
        <dbReference type="EMBL" id="GBN21956.1"/>
    </source>
</evidence>
<evidence type="ECO:0000313" key="2">
    <source>
        <dbReference type="Proteomes" id="UP000499080"/>
    </source>
</evidence>
<comment type="caution">
    <text evidence="1">The sequence shown here is derived from an EMBL/GenBank/DDBJ whole genome shotgun (WGS) entry which is preliminary data.</text>
</comment>
<dbReference type="Proteomes" id="UP000499080">
    <property type="component" value="Unassembled WGS sequence"/>
</dbReference>
<proteinExistence type="predicted"/>
<keyword evidence="2" id="KW-1185">Reference proteome</keyword>
<organism evidence="1 2">
    <name type="scientific">Araneus ventricosus</name>
    <name type="common">Orbweaver spider</name>
    <name type="synonym">Epeira ventricosa</name>
    <dbReference type="NCBI Taxonomy" id="182803"/>
    <lineage>
        <taxon>Eukaryota</taxon>
        <taxon>Metazoa</taxon>
        <taxon>Ecdysozoa</taxon>
        <taxon>Arthropoda</taxon>
        <taxon>Chelicerata</taxon>
        <taxon>Arachnida</taxon>
        <taxon>Araneae</taxon>
        <taxon>Araneomorphae</taxon>
        <taxon>Entelegynae</taxon>
        <taxon>Araneoidea</taxon>
        <taxon>Araneidae</taxon>
        <taxon>Araneus</taxon>
    </lineage>
</organism>
<name>A0A4Y2M8A6_ARAVE</name>
<dbReference type="AlphaFoldDB" id="A0A4Y2M8A6"/>
<reference evidence="1 2" key="1">
    <citation type="journal article" date="2019" name="Sci. Rep.">
        <title>Orb-weaving spider Araneus ventricosus genome elucidates the spidroin gene catalogue.</title>
        <authorList>
            <person name="Kono N."/>
            <person name="Nakamura H."/>
            <person name="Ohtoshi R."/>
            <person name="Moran D.A.P."/>
            <person name="Shinohara A."/>
            <person name="Yoshida Y."/>
            <person name="Fujiwara M."/>
            <person name="Mori M."/>
            <person name="Tomita M."/>
            <person name="Arakawa K."/>
        </authorList>
    </citation>
    <scope>NUCLEOTIDE SEQUENCE [LARGE SCALE GENOMIC DNA]</scope>
</reference>
<accession>A0A4Y2M8A6</accession>
<protein>
    <submittedName>
        <fullName evidence="1">Uncharacterized protein</fullName>
    </submittedName>
</protein>